<feature type="region of interest" description="Disordered" evidence="4">
    <location>
        <begin position="73"/>
        <end position="98"/>
    </location>
</feature>
<comment type="subcellular location">
    <subcellularLocation>
        <location evidence="1">Secreted</location>
    </subcellularLocation>
</comment>
<dbReference type="SUPFAM" id="SSF117074">
    <property type="entry name" value="Hypothetical protein PA1324"/>
    <property type="match status" value="1"/>
</dbReference>
<keyword evidence="3" id="KW-0732">Signal</keyword>
<feature type="region of interest" description="Disordered" evidence="4">
    <location>
        <begin position="758"/>
        <end position="778"/>
    </location>
</feature>
<organism evidence="8 9">
    <name type="scientific">Arachnia propionica</name>
    <dbReference type="NCBI Taxonomy" id="1750"/>
    <lineage>
        <taxon>Bacteria</taxon>
        <taxon>Bacillati</taxon>
        <taxon>Actinomycetota</taxon>
        <taxon>Actinomycetes</taxon>
        <taxon>Propionibacteriales</taxon>
        <taxon>Propionibacteriaceae</taxon>
        <taxon>Arachnia</taxon>
    </lineage>
</organism>
<dbReference type="InterPro" id="IPR033764">
    <property type="entry name" value="Sdr_B"/>
</dbReference>
<evidence type="ECO:0000313" key="8">
    <source>
        <dbReference type="EMBL" id="RRD50602.1"/>
    </source>
</evidence>
<feature type="compositionally biased region" description="Pro residues" evidence="4">
    <location>
        <begin position="2630"/>
        <end position="2669"/>
    </location>
</feature>
<evidence type="ECO:0000256" key="2">
    <source>
        <dbReference type="ARBA" id="ARBA00022525"/>
    </source>
</evidence>
<protein>
    <submittedName>
        <fullName evidence="8">Uncharacterized protein</fullName>
    </submittedName>
</protein>
<reference evidence="8 9" key="1">
    <citation type="submission" date="2018-11" db="EMBL/GenBank/DDBJ databases">
        <title>Genomes From Bacteria Associated with the Canine Oral Cavity: a Test Case for Automated Genome-Based Taxonomic Assignment.</title>
        <authorList>
            <person name="Coil D.A."/>
            <person name="Jospin G."/>
            <person name="Darling A.E."/>
            <person name="Wallis C."/>
            <person name="Davis I.J."/>
            <person name="Harris S."/>
            <person name="Eisen J.A."/>
            <person name="Holcombe L.J."/>
            <person name="O'Flynn C."/>
        </authorList>
    </citation>
    <scope>NUCLEOTIDE SEQUENCE [LARGE SCALE GENOMIC DNA]</scope>
    <source>
        <strain evidence="8 9">OH2822_COT-296</strain>
    </source>
</reference>
<evidence type="ECO:0000313" key="9">
    <source>
        <dbReference type="Proteomes" id="UP000280935"/>
    </source>
</evidence>
<sequence length="2686" mass="280552">MTGRDGGLSTSHARHSCPWSLGTTFMGERGRRTVASMNKRACGKVLAAGIVAALSATLFPVTAHAAPQVGMTMTVSQDGTPDWDGDSDPGNDSAPSNGIVRVNDTVTYRMQYNVNDTAGGGVAVDNVTIKLKLPKGLFIEALPGVCSGRGSQLTPTSMPSPSLPLTANSVNELPEQELVCNVGSKTNASDSLSLSAKVSNLVHNGQQLAPISAEITADGATPVQAPDLPKVTASSRLKWDISKNSVALVENLGYIYGPTNDACPWAPTKVCKLTAYTALLSAPAGGKGAMPAIGDITFTDDLSPRAMYPGLQEEQYQRMEADLERYGSRIYPFDSYYSAPAPKIGVRGSTAVNAVRDSGTVAINQESPGKPAKFVVKNADTSLITYPSQVVLPAKQAIPGTNAYAFVTSFTVYTPIETIRDFGTQSGTTWTLATRNAYTELDIKGFEPARDVQTIADQPAFNDYRATTPNISIGNGFSKFFTGVPGEPMNTPAAEFSKGDSALGSGLPGNTTLRSGTSTVAPDQKVQSQMLIVASNPALPGKVSAVMCDSWDNTRLHLEARDVPRSTDPGTGLQQVPSNGAPVWISGYSNVLRGNVTTYAREASEVPAYKVQYSATPGGPSAASECGEAAGPWYDTPEEVPGNDEAKKAQKIYTGVGRVRVHLVIPEPVSNDSLLGSGIRLIVATSLRVAVNDLPSGDILPNYASVKRVNFEELSMEQVLNHADRWGRSFYDKETHRGQYGDRVIKSLSQVRVTKQVRRGTSGEFSKTPPQVTGSSTENEANIVQWRLKPSLTSPAAAPGLTQEVWVEDCLPAGFHFADASLPPALVVEGSTPGDSKLSGGKQCGPGATYLRWVLPAQAVNADIPEIIVTSEVSPAVKDGVYQNTVQVWADGDNSLATLRQDSAEAKVTNIAGIKLEKLALTPVVQANRSGQTTDEVNRWRMRMTNTLPSPDDRAISDPVFIDVLPRHGLGQSSFNGTFSFVGATVTKYTMGAQGEGDPGQVKIHYTASPDVAMDPNDPSNGADGGTTWCDAPAGGQVVSGTGTCPAVASEVTGLRVTKPGAFPADHVIEVELSMKGVDNAEGDVYSNVTFGRATGLALPVGPITRNERVIGSTVGDHAWFDMNEDGLQDAGEPAASGLRVTLTGKDDLGNDVNLSTTTGDDGRYEFANLRAAGPDGYVVTFEKPDGATFTTKQAGSDTTVDSNVNPDGVADAIRLGVNQDDPSVDAGYVLKGGLQVKKIVSGVGVEAFAPQDEYTFNVTCSVGGNQVVNRDVTVAYQAGQTEFTSEEIGDLPVGAECVVTETAAGDADPTGTAPTRNVTMTWNKDTKTASALADVTNYYSAGQLSVTKVLDGDAAAVAEAGAKQFTVHVTCVKGDEAATAAVVAEGDVVITGAGTEVLKDPQGLPVKLPLGARCFGVETGTGGAVTSVVDHTDFNSAVQVTGGTPDAPVEIGLTATNTFKDPRVSITKAVKDAVQQDGDQARISYDIVVSNDGEVPTTYTLDDTFAFGEGIEVQQVAPVVAAPGTITPSAEFNGRDKANLVTDQAIGVGDRHTYTVTVLTRVPATMTETATDCTLDQGENGTGLRNNAALTHRGTQQNAEACAAVQLPRLELTKTHRDFVQNGEKVEIVYDVKVTNPGAVNTTYSLTDTLKFGDGITVETARVEAVDPVRIVPLGTDFAGATSLKLTEDQAIKAGESHTFTIRVTGTVAETITAQAKDCQVDGGENGSGLLNEADVTWPGGPLNANACEQVKVPGKPRVAKEVKEFEQQGADATITYEVKVTNPSEIDATYSLNDELKFGEGVAIAEVAAVTATPDTLVPAADFNGVDRTNLVTNQTIEAGASHVFTVKVKASVAAAIVAEAQDCELGAAEAGTGLLNRATMTTGGEATEVTACEAVRRPGKPLVTKAVKEFVQQGEEADISYEVKVTNPSEFDSTYTLVDELKFGEGVTVVPGSVTVAVDPAAVVADAAFDGVASTTLVTDQPLAAGATHTYTVKARATVATTITAEAKNCELQGAEAGTGLLNQATMTTGGEATEVTACEPLRTPGDITMTKRAVAFEQDSQDASITYEVKVVNPSEFDATYTLVDELRFGEGVSVVPGSVTVAVEPAAVTPKADFDGVTNTTVVADQAIAAGATHTYTVKVKAKVALTATEEARECELQGGETGTGLLNQATMTSGGKTVEARACEPVGLPVVEMAKTHRDFVQDNDKVAITYDVKVTNSGTVATTYSLDDTLRIGEGITVDTVEVAAVDPAEVKPAADFDGRGKLRLVTDQRIEAGATHTFTVKVTGKVAETITAEAKDCELGAGETGTGLLNEADLTWAGGNLNDTACEPVKVPGRPQVNKVVTDFDQQGQEAAITYEVKVTNPSEFDASYTLTDALSFGEGVSVVPGSVAVTAEPAEVTPAAEFDGVVHTTLVTDQAIPAGAVHTYTIKARAEVGVNASEAARDCEVQAGENGTGLLNRVEMVVDGESQTAEACRPVAVPELALTKTQRDFVQDGAAVAITYDVKVTNTGGVVTSYSLDDTLNYGEGISVRSVEVSAVDPADLEVAADFDGQSKLSLVRDQQISSGATHTFTITVKGRVGEEVTAAAAECELQPGEKGTGLLNVADLSWIGGELTDRACEPVTPLPPRPEPSPEPSPTPTPVPSPEPVPTPAPSPEPTPVKPVKPEPPKVRPGLPRTGS</sequence>
<dbReference type="Pfam" id="PF19407">
    <property type="entry name" value="DUF5979"/>
    <property type="match status" value="2"/>
</dbReference>
<feature type="region of interest" description="Disordered" evidence="4">
    <location>
        <begin position="2624"/>
        <end position="2686"/>
    </location>
</feature>
<gene>
    <name evidence="8" type="ORF">EII35_04215</name>
</gene>
<evidence type="ECO:0000256" key="5">
    <source>
        <dbReference type="SAM" id="Phobius"/>
    </source>
</evidence>
<feature type="domain" description="SD-repeat containing protein B" evidence="6">
    <location>
        <begin position="1114"/>
        <end position="1229"/>
    </location>
</feature>
<proteinExistence type="predicted"/>
<dbReference type="Pfam" id="PF17210">
    <property type="entry name" value="SdrD_B"/>
    <property type="match status" value="1"/>
</dbReference>
<dbReference type="GO" id="GO:0005576">
    <property type="term" value="C:extracellular region"/>
    <property type="evidence" value="ECO:0007669"/>
    <property type="project" value="UniProtKB-SubCell"/>
</dbReference>
<dbReference type="InterPro" id="IPR013783">
    <property type="entry name" value="Ig-like_fold"/>
</dbReference>
<evidence type="ECO:0000256" key="4">
    <source>
        <dbReference type="SAM" id="MobiDB-lite"/>
    </source>
</evidence>
<evidence type="ECO:0000259" key="6">
    <source>
        <dbReference type="Pfam" id="PF17210"/>
    </source>
</evidence>
<feature type="compositionally biased region" description="Polar residues" evidence="4">
    <location>
        <begin position="763"/>
        <end position="778"/>
    </location>
</feature>
<dbReference type="OrthoDB" id="5113267at2"/>
<evidence type="ECO:0000256" key="3">
    <source>
        <dbReference type="ARBA" id="ARBA00022729"/>
    </source>
</evidence>
<evidence type="ECO:0000256" key="1">
    <source>
        <dbReference type="ARBA" id="ARBA00004613"/>
    </source>
</evidence>
<keyword evidence="5" id="KW-0472">Membrane</keyword>
<dbReference type="EMBL" id="RQYT01000005">
    <property type="protein sequence ID" value="RRD50602.1"/>
    <property type="molecule type" value="Genomic_DNA"/>
</dbReference>
<name>A0A3P1WVI0_9ACTN</name>
<feature type="domain" description="DUF5979" evidence="7">
    <location>
        <begin position="1235"/>
        <end position="1340"/>
    </location>
</feature>
<comment type="caution">
    <text evidence="8">The sequence shown here is derived from an EMBL/GenBank/DDBJ whole genome shotgun (WGS) entry which is preliminary data.</text>
</comment>
<dbReference type="GO" id="GO:0005975">
    <property type="term" value="P:carbohydrate metabolic process"/>
    <property type="evidence" value="ECO:0007669"/>
    <property type="project" value="UniProtKB-ARBA"/>
</dbReference>
<evidence type="ECO:0000259" key="7">
    <source>
        <dbReference type="Pfam" id="PF19407"/>
    </source>
</evidence>
<keyword evidence="2" id="KW-0964">Secreted</keyword>
<dbReference type="Gene3D" id="2.60.40.10">
    <property type="entry name" value="Immunoglobulins"/>
    <property type="match status" value="1"/>
</dbReference>
<keyword evidence="5" id="KW-0812">Transmembrane</keyword>
<keyword evidence="5" id="KW-1133">Transmembrane helix</keyword>
<accession>A0A3P1WVI0</accession>
<dbReference type="Proteomes" id="UP000280935">
    <property type="component" value="Unassembled WGS sequence"/>
</dbReference>
<feature type="domain" description="DUF5979" evidence="7">
    <location>
        <begin position="1345"/>
        <end position="1460"/>
    </location>
</feature>
<feature type="transmembrane region" description="Helical" evidence="5">
    <location>
        <begin position="41"/>
        <end position="61"/>
    </location>
</feature>
<dbReference type="InterPro" id="IPR046022">
    <property type="entry name" value="DUF5979"/>
</dbReference>